<comment type="caution">
    <text evidence="6">The sequence shown here is derived from an EMBL/GenBank/DDBJ whole genome shotgun (WGS) entry which is preliminary data.</text>
</comment>
<evidence type="ECO:0000256" key="1">
    <source>
        <dbReference type="ARBA" id="ARBA00022801"/>
    </source>
</evidence>
<feature type="domain" description="GH10" evidence="5">
    <location>
        <begin position="33"/>
        <end position="139"/>
    </location>
</feature>
<dbReference type="PROSITE" id="PS51760">
    <property type="entry name" value="GH10_2"/>
    <property type="match status" value="1"/>
</dbReference>
<dbReference type="EMBL" id="LIZX01000043">
    <property type="protein sequence ID" value="KPJ68679.1"/>
    <property type="molecule type" value="Genomic_DNA"/>
</dbReference>
<dbReference type="Gene3D" id="3.20.20.80">
    <property type="entry name" value="Glycosidases"/>
    <property type="match status" value="1"/>
</dbReference>
<dbReference type="Pfam" id="PF00331">
    <property type="entry name" value="Glyco_hydro_10"/>
    <property type="match status" value="1"/>
</dbReference>
<keyword evidence="1" id="KW-0378">Hydrolase</keyword>
<evidence type="ECO:0000313" key="6">
    <source>
        <dbReference type="EMBL" id="KPJ68679.1"/>
    </source>
</evidence>
<evidence type="ECO:0000256" key="2">
    <source>
        <dbReference type="ARBA" id="ARBA00023277"/>
    </source>
</evidence>
<evidence type="ECO:0000259" key="5">
    <source>
        <dbReference type="PROSITE" id="PS51760"/>
    </source>
</evidence>
<dbReference type="Proteomes" id="UP000051861">
    <property type="component" value="Unassembled WGS sequence"/>
</dbReference>
<dbReference type="SUPFAM" id="SSF51445">
    <property type="entry name" value="(Trans)glycosidases"/>
    <property type="match status" value="1"/>
</dbReference>
<dbReference type="InterPro" id="IPR001000">
    <property type="entry name" value="GH10_dom"/>
</dbReference>
<evidence type="ECO:0000256" key="4">
    <source>
        <dbReference type="SAM" id="SignalP"/>
    </source>
</evidence>
<dbReference type="AlphaFoldDB" id="A0A0S7Y1S5"/>
<evidence type="ECO:0000313" key="7">
    <source>
        <dbReference type="Proteomes" id="UP000051861"/>
    </source>
</evidence>
<feature type="signal peptide" evidence="4">
    <location>
        <begin position="1"/>
        <end position="24"/>
    </location>
</feature>
<organism evidence="6 7">
    <name type="scientific">candidate division WOR-1 bacterium DG_54_3</name>
    <dbReference type="NCBI Taxonomy" id="1703775"/>
    <lineage>
        <taxon>Bacteria</taxon>
        <taxon>Bacillati</taxon>
        <taxon>Saganbacteria</taxon>
    </lineage>
</organism>
<feature type="non-terminal residue" evidence="6">
    <location>
        <position position="139"/>
    </location>
</feature>
<dbReference type="GO" id="GO:0000272">
    <property type="term" value="P:polysaccharide catabolic process"/>
    <property type="evidence" value="ECO:0007669"/>
    <property type="project" value="UniProtKB-KW"/>
</dbReference>
<sequence>MICNCKRITGVFLFCLLFNEQVFAFPSLRTLAEARGIEIRTAVAEGALLDDPIYREALVTQFNRATPELSLLFKYVHPAPDTYDFAFSDYVVSFAEANGMKVHGHSLVWHWADSFRLLFGNRTREELIEILREHITTVV</sequence>
<dbReference type="GO" id="GO:0004553">
    <property type="term" value="F:hydrolase activity, hydrolyzing O-glycosyl compounds"/>
    <property type="evidence" value="ECO:0007669"/>
    <property type="project" value="InterPro"/>
</dbReference>
<feature type="chain" id="PRO_5006640351" description="GH10 domain-containing protein" evidence="4">
    <location>
        <begin position="25"/>
        <end position="139"/>
    </location>
</feature>
<keyword evidence="2" id="KW-0119">Carbohydrate metabolism</keyword>
<accession>A0A0S7Y1S5</accession>
<evidence type="ECO:0000256" key="3">
    <source>
        <dbReference type="ARBA" id="ARBA00023326"/>
    </source>
</evidence>
<proteinExistence type="predicted"/>
<name>A0A0S7Y1S5_UNCSA</name>
<gene>
    <name evidence="6" type="ORF">AMJ44_05695</name>
</gene>
<keyword evidence="4" id="KW-0732">Signal</keyword>
<keyword evidence="3" id="KW-0624">Polysaccharide degradation</keyword>
<protein>
    <recommendedName>
        <fullName evidence="5">GH10 domain-containing protein</fullName>
    </recommendedName>
</protein>
<dbReference type="InterPro" id="IPR017853">
    <property type="entry name" value="GH"/>
</dbReference>
<reference evidence="6 7" key="1">
    <citation type="journal article" date="2015" name="Microbiome">
        <title>Genomic resolution of linkages in carbon, nitrogen, and sulfur cycling among widespread estuary sediment bacteria.</title>
        <authorList>
            <person name="Baker B.J."/>
            <person name="Lazar C.S."/>
            <person name="Teske A.P."/>
            <person name="Dick G.J."/>
        </authorList>
    </citation>
    <scope>NUCLEOTIDE SEQUENCE [LARGE SCALE GENOMIC DNA]</scope>
    <source>
        <strain evidence="6">DG_54_3</strain>
    </source>
</reference>